<gene>
    <name evidence="1" type="ORF">FGRAMPH1_01T11353</name>
</gene>
<evidence type="ECO:0000313" key="2">
    <source>
        <dbReference type="EnsemblFungi" id="CEF77479"/>
    </source>
</evidence>
<evidence type="ECO:0000313" key="3">
    <source>
        <dbReference type="Proteomes" id="UP000070720"/>
    </source>
</evidence>
<dbReference type="InParanoid" id="A0A0E0S1V4"/>
<reference evidence="2 3" key="1">
    <citation type="journal article" date="2007" name="Science">
        <title>The Fusarium graminearum genome reveals a link between localized polymorphism and pathogen specialization.</title>
        <authorList>
            <person name="Cuomo C.A."/>
            <person name="Gueldener U."/>
            <person name="Xu J.-R."/>
            <person name="Trail F."/>
            <person name="Turgeon B.G."/>
            <person name="Di Pietro A."/>
            <person name="Walton J.D."/>
            <person name="Ma L.-J."/>
            <person name="Baker S.E."/>
            <person name="Rep M."/>
            <person name="Adam G."/>
            <person name="Antoniw J."/>
            <person name="Baldwin T."/>
            <person name="Calvo S.E."/>
            <person name="Chang Y.-L."/>
            <person name="DeCaprio D."/>
            <person name="Gale L.R."/>
            <person name="Gnerre S."/>
            <person name="Goswami R.S."/>
            <person name="Hammond-Kosack K."/>
            <person name="Harris L.J."/>
            <person name="Hilburn K."/>
            <person name="Kennell J.C."/>
            <person name="Kroken S."/>
            <person name="Magnuson J.K."/>
            <person name="Mannhaupt G."/>
            <person name="Mauceli E.W."/>
            <person name="Mewes H.-W."/>
            <person name="Mitterbauer R."/>
            <person name="Muehlbauer G."/>
            <person name="Muensterkoetter M."/>
            <person name="Nelson D."/>
            <person name="O'Donnell K."/>
            <person name="Ouellet T."/>
            <person name="Qi W."/>
            <person name="Quesneville H."/>
            <person name="Roncero M.I.G."/>
            <person name="Seong K.-Y."/>
            <person name="Tetko I.V."/>
            <person name="Urban M."/>
            <person name="Waalwijk C."/>
            <person name="Ward T.J."/>
            <person name="Yao J."/>
            <person name="Birren B.W."/>
            <person name="Kistler H.C."/>
        </authorList>
    </citation>
    <scope>NUCLEOTIDE SEQUENCE [LARGE SCALE GENOMIC DNA]</scope>
    <source>
        <strain evidence="3">ATCC MYA-4620 / CBS 123657 / FGSC 9075 / NRRL 31084 / PH-1</strain>
        <strain evidence="2">PH-1 / ATCC MYA-4620 / FGSC 9075 / NRRL 31084</strain>
    </source>
</reference>
<dbReference type="EnsemblFungi" id="CEF77479">
    <property type="protein sequence ID" value="CEF77479"/>
    <property type="gene ID" value="FGRRES_15159"/>
</dbReference>
<reference evidence="2" key="5">
    <citation type="submission" date="2017-01" db="UniProtKB">
        <authorList>
            <consortium name="EnsemblFungi"/>
        </authorList>
    </citation>
    <scope>IDENTIFICATION</scope>
    <source>
        <strain evidence="2">PH-1 / ATCC MYA-4620 / FGSC 9075 / NRRL 31084</strain>
    </source>
</reference>
<sequence>MGNSGRLTRLKLSSMMDLPQTRCRQASNQQSGRPQHAGAYDLLLKTPWVRALMMLNVPLDWEREFVVAQADRVFISCDKS</sequence>
<dbReference type="EMBL" id="HG970333">
    <property type="protein sequence ID" value="CEF77479.1"/>
    <property type="molecule type" value="Genomic_DNA"/>
</dbReference>
<reference evidence="1 3" key="4">
    <citation type="journal article" date="2015" name="BMC Genomics">
        <title>The completed genome sequence of the pathogenic ascomycete fungus Fusarium graminearum.</title>
        <authorList>
            <person name="King R."/>
            <person name="Urban M."/>
            <person name="Hammond-Kosack M.C."/>
            <person name="Hassani-Pak K."/>
            <person name="Hammond-Kosack K.E."/>
        </authorList>
    </citation>
    <scope>NUCLEOTIDE SEQUENCE [LARGE SCALE GENOMIC DNA]</scope>
    <source>
        <strain evidence="3">ATCC MYA-4620 / CBS 123657 / FGSC 9075 / NRRL 31084 / PH-1</strain>
        <strain evidence="1">PH-1</strain>
    </source>
</reference>
<reference key="3">
    <citation type="submission" date="2014-02" db="EMBL/GenBank/DDBJ databases">
        <title>A revised Fusarium graminearum genomic reference sequence using whole shotgun re-sequencing.</title>
        <authorList>
            <person name="King R."/>
            <person name="Urban M."/>
            <person name="Hassani-Pak K."/>
            <person name="Hammond-Kosack K."/>
        </authorList>
    </citation>
    <scope>NUCLEOTIDE SEQUENCE</scope>
    <source>
        <strain>PH-1</strain>
    </source>
</reference>
<keyword evidence="3" id="KW-1185">Reference proteome</keyword>
<dbReference type="AlphaFoldDB" id="A0A0E0S1V4"/>
<evidence type="ECO:0000313" key="1">
    <source>
        <dbReference type="EMBL" id="CEF77479.1"/>
    </source>
</evidence>
<proteinExistence type="predicted"/>
<dbReference type="VEuPathDB" id="FungiDB:FGRAMPH1_01G11353"/>
<dbReference type="Proteomes" id="UP000070720">
    <property type="component" value="Chromosome 2"/>
</dbReference>
<reference evidence="2 3" key="2">
    <citation type="journal article" date="2010" name="Nature">
        <title>Comparative genomics reveals mobile pathogenicity chromosomes in Fusarium.</title>
        <authorList>
            <person name="Ma L.J."/>
            <person name="van der Does H.C."/>
            <person name="Borkovich K.A."/>
            <person name="Coleman J.J."/>
            <person name="Daboussi M.J."/>
            <person name="Di Pietro A."/>
            <person name="Dufresne M."/>
            <person name="Freitag M."/>
            <person name="Grabherr M."/>
            <person name="Henrissat B."/>
            <person name="Houterman P.M."/>
            <person name="Kang S."/>
            <person name="Shim W.B."/>
            <person name="Woloshuk C."/>
            <person name="Xie X."/>
            <person name="Xu J.R."/>
            <person name="Antoniw J."/>
            <person name="Baker S.E."/>
            <person name="Bluhm B.H."/>
            <person name="Breakspear A."/>
            <person name="Brown D.W."/>
            <person name="Butchko R.A."/>
            <person name="Chapman S."/>
            <person name="Coulson R."/>
            <person name="Coutinho P.M."/>
            <person name="Danchin E.G."/>
            <person name="Diener A."/>
            <person name="Gale L.R."/>
            <person name="Gardiner D.M."/>
            <person name="Goff S."/>
            <person name="Hammond-Kosack K.E."/>
            <person name="Hilburn K."/>
            <person name="Hua-Van A."/>
            <person name="Jonkers W."/>
            <person name="Kazan K."/>
            <person name="Kodira C.D."/>
            <person name="Koehrsen M."/>
            <person name="Kumar L."/>
            <person name="Lee Y.H."/>
            <person name="Li L."/>
            <person name="Manners J.M."/>
            <person name="Miranda-Saavedra D."/>
            <person name="Mukherjee M."/>
            <person name="Park G."/>
            <person name="Park J."/>
            <person name="Park S.Y."/>
            <person name="Proctor R.H."/>
            <person name="Regev A."/>
            <person name="Ruiz-Roldan M.C."/>
            <person name="Sain D."/>
            <person name="Sakthikumar S."/>
            <person name="Sykes S."/>
            <person name="Schwartz D.C."/>
            <person name="Turgeon B.G."/>
            <person name="Wapinski I."/>
            <person name="Yoder O."/>
            <person name="Young S."/>
            <person name="Zeng Q."/>
            <person name="Zhou S."/>
            <person name="Galagan J."/>
            <person name="Cuomo C.A."/>
            <person name="Kistler H.C."/>
            <person name="Rep M."/>
        </authorList>
    </citation>
    <scope>GENOME REANNOTATION</scope>
    <source>
        <strain evidence="3">ATCC MYA-4620 / CBS 123657 / FGSC 9075 / NRRL 31084 / PH-1</strain>
        <strain evidence="2">PH-1 / ATCC MYA-4620 / FGSC 9075 / NRRL 31084</strain>
    </source>
</reference>
<name>A0A0E0S1V4_GIBZE</name>
<accession>A0A0E0S1V4</accession>
<organism evidence="2">
    <name type="scientific">Gibberella zeae (strain ATCC MYA-4620 / CBS 123657 / FGSC 9075 / NRRL 31084 / PH-1)</name>
    <name type="common">Wheat head blight fungus</name>
    <name type="synonym">Fusarium graminearum</name>
    <dbReference type="NCBI Taxonomy" id="229533"/>
    <lineage>
        <taxon>Eukaryota</taxon>
        <taxon>Fungi</taxon>
        <taxon>Dikarya</taxon>
        <taxon>Ascomycota</taxon>
        <taxon>Pezizomycotina</taxon>
        <taxon>Sordariomycetes</taxon>
        <taxon>Hypocreomycetidae</taxon>
        <taxon>Hypocreales</taxon>
        <taxon>Nectriaceae</taxon>
        <taxon>Fusarium</taxon>
    </lineage>
</organism>
<protein>
    <submittedName>
        <fullName evidence="1">Chromosome 2, complete genome</fullName>
    </submittedName>
</protein>